<dbReference type="AlphaFoldDB" id="A9VA23"/>
<dbReference type="RefSeq" id="XP_001749539.1">
    <property type="nucleotide sequence ID" value="XM_001749487.1"/>
</dbReference>
<feature type="transmembrane region" description="Helical" evidence="2">
    <location>
        <begin position="7"/>
        <end position="27"/>
    </location>
</feature>
<dbReference type="SUPFAM" id="SSF54637">
    <property type="entry name" value="Thioesterase/thiol ester dehydrase-isomerase"/>
    <property type="match status" value="1"/>
</dbReference>
<sequence>MPRSHPVNSLIVAAVATPFVYGLATFMSTAASAWTLAVLLAVFYSFDVHYFCWMAKAALTRHFGTRIGLMDTCSLSLVVWLNDIDFMAHTNNARYPRAADVGRYELWCRNGVVDALKKLKGHMVLGACTTRFRRSLDPLERYQLQTRVLCWDDSAFYVEQRFVTPDGFVRASFYAKQSLVGTSPQRVLETMGLALESPPIPEHLQPWLEFLIMGDDAPASPAPVPSAATPGLLNAADLNLTQDQMIGFMSLVRDGRMTIDQAIERAKKLSQRQDKVEKQTVHRVKSFDEQLDILGSLPPKVRKAIITKIRQEQVPFDEALAHVLDATYGPTRRRTISETSDGDDSKSPALGRDSSSDKARRKSFSQRLRRTVSSSASMQEGGEGLPRMQLRRRSSVAADPVNSSSRTKQRDDELEADLAEVSDLLAQLKTNGALSEE</sequence>
<gene>
    <name evidence="3" type="ORF">MONBRDRAFT_29080</name>
</gene>
<keyword evidence="2" id="KW-0812">Transmembrane</keyword>
<dbReference type="eggNOG" id="KOG4366">
    <property type="taxonomic scope" value="Eukaryota"/>
</dbReference>
<dbReference type="PANTHER" id="PTHR12475">
    <property type="match status" value="1"/>
</dbReference>
<evidence type="ECO:0000256" key="2">
    <source>
        <dbReference type="SAM" id="Phobius"/>
    </source>
</evidence>
<dbReference type="Gene3D" id="3.10.129.10">
    <property type="entry name" value="Hotdog Thioesterase"/>
    <property type="match status" value="1"/>
</dbReference>
<dbReference type="Proteomes" id="UP000001357">
    <property type="component" value="Unassembled WGS sequence"/>
</dbReference>
<evidence type="ECO:0000313" key="3">
    <source>
        <dbReference type="EMBL" id="EDQ85590.1"/>
    </source>
</evidence>
<dbReference type="Pfam" id="PF13279">
    <property type="entry name" value="4HBT_2"/>
    <property type="match status" value="1"/>
</dbReference>
<dbReference type="GeneID" id="5894788"/>
<dbReference type="EMBL" id="CH991572">
    <property type="protein sequence ID" value="EDQ85590.1"/>
    <property type="molecule type" value="Genomic_DNA"/>
</dbReference>
<name>A9VA23_MONBE</name>
<evidence type="ECO:0000313" key="4">
    <source>
        <dbReference type="Proteomes" id="UP000001357"/>
    </source>
</evidence>
<keyword evidence="2" id="KW-1133">Transmembrane helix</keyword>
<reference evidence="3 4" key="1">
    <citation type="journal article" date="2008" name="Nature">
        <title>The genome of the choanoflagellate Monosiga brevicollis and the origin of metazoans.</title>
        <authorList>
            <consortium name="JGI Sequencing"/>
            <person name="King N."/>
            <person name="Westbrook M.J."/>
            <person name="Young S.L."/>
            <person name="Kuo A."/>
            <person name="Abedin M."/>
            <person name="Chapman J."/>
            <person name="Fairclough S."/>
            <person name="Hellsten U."/>
            <person name="Isogai Y."/>
            <person name="Letunic I."/>
            <person name="Marr M."/>
            <person name="Pincus D."/>
            <person name="Putnam N."/>
            <person name="Rokas A."/>
            <person name="Wright K.J."/>
            <person name="Zuzow R."/>
            <person name="Dirks W."/>
            <person name="Good M."/>
            <person name="Goodstein D."/>
            <person name="Lemons D."/>
            <person name="Li W."/>
            <person name="Lyons J.B."/>
            <person name="Morris A."/>
            <person name="Nichols S."/>
            <person name="Richter D.J."/>
            <person name="Salamov A."/>
            <person name="Bork P."/>
            <person name="Lim W.A."/>
            <person name="Manning G."/>
            <person name="Miller W.T."/>
            <person name="McGinnis W."/>
            <person name="Shapiro H."/>
            <person name="Tjian R."/>
            <person name="Grigoriev I.V."/>
            <person name="Rokhsar D."/>
        </authorList>
    </citation>
    <scope>NUCLEOTIDE SEQUENCE [LARGE SCALE GENOMIC DNA]</scope>
    <source>
        <strain evidence="4">MX1 / ATCC 50154</strain>
    </source>
</reference>
<feature type="region of interest" description="Disordered" evidence="1">
    <location>
        <begin position="332"/>
        <end position="414"/>
    </location>
</feature>
<dbReference type="InParanoid" id="A9VA23"/>
<dbReference type="InterPro" id="IPR029069">
    <property type="entry name" value="HotDog_dom_sf"/>
</dbReference>
<dbReference type="KEGG" id="mbr:MONBRDRAFT_29080"/>
<accession>A9VA23</accession>
<proteinExistence type="predicted"/>
<feature type="compositionally biased region" description="Basic residues" evidence="1">
    <location>
        <begin position="359"/>
        <end position="370"/>
    </location>
</feature>
<feature type="transmembrane region" description="Helical" evidence="2">
    <location>
        <begin position="33"/>
        <end position="53"/>
    </location>
</feature>
<dbReference type="InterPro" id="IPR051490">
    <property type="entry name" value="THEM6_lcsJ_thioesterase"/>
</dbReference>
<organism evidence="3 4">
    <name type="scientific">Monosiga brevicollis</name>
    <name type="common">Choanoflagellate</name>
    <dbReference type="NCBI Taxonomy" id="81824"/>
    <lineage>
        <taxon>Eukaryota</taxon>
        <taxon>Choanoflagellata</taxon>
        <taxon>Craspedida</taxon>
        <taxon>Salpingoecidae</taxon>
        <taxon>Monosiga</taxon>
    </lineage>
</organism>
<keyword evidence="4" id="KW-1185">Reference proteome</keyword>
<keyword evidence="2" id="KW-0472">Membrane</keyword>
<protein>
    <submittedName>
        <fullName evidence="3">Uncharacterized protein</fullName>
    </submittedName>
</protein>
<evidence type="ECO:0000256" key="1">
    <source>
        <dbReference type="SAM" id="MobiDB-lite"/>
    </source>
</evidence>
<dbReference type="CDD" id="cd00586">
    <property type="entry name" value="4HBT"/>
    <property type="match status" value="1"/>
</dbReference>
<dbReference type="PANTHER" id="PTHR12475:SF4">
    <property type="entry name" value="PROTEIN THEM6"/>
    <property type="match status" value="1"/>
</dbReference>